<keyword evidence="1" id="KW-0812">Transmembrane</keyword>
<sequence length="234" mass="25540">MVDMSYDLQEDQSLRKKLLGRHASTWVVFTLVAAAGLLAGYSLSAAEHTLNSYFEEQGYQAIILTEVAASIRSGSASFFLDPNSPVEWGASLKSGIWQPKNNGTIKADVDLLNLPAWVVDVVRPILQQELQNTGTMPPVAMKLDVEGEEYSLVPGLMLSGGLCDLSTVFLEVHPIVMAQDNGRAPQMTMPEVEASFAKLRNASPQCRVQLVNLDDETYLDGKAIPLPGHTERHS</sequence>
<organism evidence="2 3">
    <name type="scientific">Tetradesmus obliquus</name>
    <name type="common">Green alga</name>
    <name type="synonym">Acutodesmus obliquus</name>
    <dbReference type="NCBI Taxonomy" id="3088"/>
    <lineage>
        <taxon>Eukaryota</taxon>
        <taxon>Viridiplantae</taxon>
        <taxon>Chlorophyta</taxon>
        <taxon>core chlorophytes</taxon>
        <taxon>Chlorophyceae</taxon>
        <taxon>CS clade</taxon>
        <taxon>Sphaeropleales</taxon>
        <taxon>Scenedesmaceae</taxon>
        <taxon>Tetradesmus</taxon>
    </lineage>
</organism>
<keyword evidence="1" id="KW-1133">Transmembrane helix</keyword>
<gene>
    <name evidence="2" type="ORF">BQ4739_LOCUS17902</name>
</gene>
<dbReference type="EMBL" id="FNXT01001290">
    <property type="protein sequence ID" value="SZX77546.1"/>
    <property type="molecule type" value="Genomic_DNA"/>
</dbReference>
<dbReference type="AlphaFoldDB" id="A0A383WLC4"/>
<accession>A0A383WLC4</accession>
<evidence type="ECO:0000256" key="1">
    <source>
        <dbReference type="SAM" id="Phobius"/>
    </source>
</evidence>
<reference evidence="2 3" key="1">
    <citation type="submission" date="2016-10" db="EMBL/GenBank/DDBJ databases">
        <authorList>
            <person name="Cai Z."/>
        </authorList>
    </citation>
    <scope>NUCLEOTIDE SEQUENCE [LARGE SCALE GENOMIC DNA]</scope>
</reference>
<evidence type="ECO:0008006" key="4">
    <source>
        <dbReference type="Google" id="ProtNLM"/>
    </source>
</evidence>
<evidence type="ECO:0000313" key="2">
    <source>
        <dbReference type="EMBL" id="SZX77546.1"/>
    </source>
</evidence>
<protein>
    <recommendedName>
        <fullName evidence="4">Methyltransferase FkbM domain-containing protein</fullName>
    </recommendedName>
</protein>
<dbReference type="Proteomes" id="UP000256970">
    <property type="component" value="Unassembled WGS sequence"/>
</dbReference>
<keyword evidence="3" id="KW-1185">Reference proteome</keyword>
<evidence type="ECO:0000313" key="3">
    <source>
        <dbReference type="Proteomes" id="UP000256970"/>
    </source>
</evidence>
<name>A0A383WLC4_TETOB</name>
<proteinExistence type="predicted"/>
<feature type="transmembrane region" description="Helical" evidence="1">
    <location>
        <begin position="23"/>
        <end position="43"/>
    </location>
</feature>
<keyword evidence="1" id="KW-0472">Membrane</keyword>